<dbReference type="EMBL" id="CAJNRG010004759">
    <property type="protein sequence ID" value="CAF2068761.1"/>
    <property type="molecule type" value="Genomic_DNA"/>
</dbReference>
<reference evidence="6" key="1">
    <citation type="submission" date="2021-02" db="EMBL/GenBank/DDBJ databases">
        <authorList>
            <person name="Nowell W R."/>
        </authorList>
    </citation>
    <scope>NUCLEOTIDE SEQUENCE</scope>
</reference>
<evidence type="ECO:0000256" key="2">
    <source>
        <dbReference type="ARBA" id="ARBA00022801"/>
    </source>
</evidence>
<dbReference type="Gene3D" id="3.20.20.80">
    <property type="entry name" value="Glycosidases"/>
    <property type="match status" value="1"/>
</dbReference>
<dbReference type="SMART" id="SM00449">
    <property type="entry name" value="SPRY"/>
    <property type="match status" value="1"/>
</dbReference>
<dbReference type="InterPro" id="IPR017853">
    <property type="entry name" value="GH"/>
</dbReference>
<dbReference type="GO" id="GO:0016042">
    <property type="term" value="P:lipid catabolic process"/>
    <property type="evidence" value="ECO:0007669"/>
    <property type="project" value="UniProtKB-ARBA"/>
</dbReference>
<dbReference type="GO" id="GO:0004553">
    <property type="term" value="F:hydrolase activity, hydrolyzing O-glycosyl compounds"/>
    <property type="evidence" value="ECO:0007669"/>
    <property type="project" value="InterPro"/>
</dbReference>
<dbReference type="AlphaFoldDB" id="A0A816R6B1"/>
<feature type="domain" description="B30.2/SPRY" evidence="5">
    <location>
        <begin position="122"/>
        <end position="313"/>
    </location>
</feature>
<evidence type="ECO:0000256" key="1">
    <source>
        <dbReference type="ARBA" id="ARBA00005641"/>
    </source>
</evidence>
<dbReference type="Proteomes" id="UP000663887">
    <property type="component" value="Unassembled WGS sequence"/>
</dbReference>
<dbReference type="SUPFAM" id="SSF51445">
    <property type="entry name" value="(Trans)glycosidases"/>
    <property type="match status" value="1"/>
</dbReference>
<dbReference type="Gene3D" id="2.60.40.1180">
    <property type="entry name" value="Golgi alpha-mannosidase II"/>
    <property type="match status" value="1"/>
</dbReference>
<comment type="caution">
    <text evidence="6">The sequence shown here is derived from an EMBL/GenBank/DDBJ whole genome shotgun (WGS) entry which is preliminary data.</text>
</comment>
<sequence length="795" mass="89489">MVMMRFSAYILFFYLCQPCYAQGNSEDDSSVKDSTRCSMPQCQAVQSARTLSIACYRFQSANKTSVCAPRVDCSDYPSCTHNMACPAQRAMCVIDSCCPSPVCIPMSILRMCSTTDIEPHRDSFPLPHSLKFKHGLKIENDLLFDVANCGAGFSLTEHNTNARKTSSNGVWYSCRIGNVGWSRGSHYWSIRIQDRGPGGHELLGIINGNADMSATGRLGDSTNGFSYYVVNGNKLGFGAETGFTQAVIRNGDVIGILLDLEESTLTYFHNGHNLGSAFSKIPGHPDKIKYYPAIGFYDSSLPSIQVDPDTQHFVDEFGRVRIFHGVNVVYKQPPFLPNMTNFDPQNSLTEFDLDNLHKWGFNVIRLYAAWMGVNPKSPNEVDDTYLSQLSTAVSMMENKGIYALLDCHQDVLSRFFCGEGIPDWVATNLGTETLQRFPFPFPINFTREPDTGYPVLDQCLQNPFSQYYFTEGVINGFKMLYTNTNGTLDAFTSFWHTVATYFADRPSILGYELMNEPSFPALTDVLQVGLIDQLYLAPMYKKLHEVIRTVDDKHLIFFEPCVFDLLHTGFTEGPGGKEYNNRQVFSYHNYCLDVTKQGDPKSDLVCDLFDNILIYLRVQEARKKKFGGMMITEFGGNSNSTEGIEELNRVTAIADDFLQSWTYWQFKKYADLTTSVRPATTESFYTDDGELELNKVQALSRSYAQAIAGLPITMSFSPTTNLFELQFIINTDIQQPTVIYLNEDLNYPHGVSIILNPKNSLTWTSPNHNYYEFVASESVKNGTTILIQIFAKNEN</sequence>
<feature type="signal peptide" evidence="4">
    <location>
        <begin position="1"/>
        <end position="21"/>
    </location>
</feature>
<dbReference type="Pfam" id="PF00622">
    <property type="entry name" value="SPRY"/>
    <property type="match status" value="1"/>
</dbReference>
<dbReference type="Gene3D" id="2.60.120.920">
    <property type="match status" value="1"/>
</dbReference>
<dbReference type="PROSITE" id="PS50188">
    <property type="entry name" value="B302_SPRY"/>
    <property type="match status" value="1"/>
</dbReference>
<dbReference type="PANTHER" id="PTHR31308:SF3">
    <property type="entry name" value="ENDOGLYCOCERAMIDASE"/>
    <property type="match status" value="1"/>
</dbReference>
<gene>
    <name evidence="6" type="ORF">XDN619_LOCUS12119</name>
</gene>
<proteinExistence type="inferred from homology"/>
<dbReference type="InterPro" id="IPR052066">
    <property type="entry name" value="Glycosphingolipid_Hydrolases"/>
</dbReference>
<evidence type="ECO:0000256" key="4">
    <source>
        <dbReference type="SAM" id="SignalP"/>
    </source>
</evidence>
<dbReference type="InterPro" id="IPR003877">
    <property type="entry name" value="SPRY_dom"/>
</dbReference>
<evidence type="ECO:0000256" key="3">
    <source>
        <dbReference type="ARBA" id="ARBA00023295"/>
    </source>
</evidence>
<dbReference type="InterPro" id="IPR041036">
    <property type="entry name" value="GH5_C"/>
</dbReference>
<dbReference type="GO" id="GO:0000272">
    <property type="term" value="P:polysaccharide catabolic process"/>
    <property type="evidence" value="ECO:0007669"/>
    <property type="project" value="InterPro"/>
</dbReference>
<dbReference type="PROSITE" id="PS00659">
    <property type="entry name" value="GLYCOSYL_HYDROL_F5"/>
    <property type="match status" value="1"/>
</dbReference>
<name>A0A816R6B1_9BILA</name>
<dbReference type="Pfam" id="PF18564">
    <property type="entry name" value="Glyco_hydro_5_C"/>
    <property type="match status" value="1"/>
</dbReference>
<dbReference type="SUPFAM" id="SSF49899">
    <property type="entry name" value="Concanavalin A-like lectins/glucanases"/>
    <property type="match status" value="1"/>
</dbReference>
<dbReference type="InterPro" id="IPR001547">
    <property type="entry name" value="Glyco_hydro_5"/>
</dbReference>
<evidence type="ECO:0000313" key="7">
    <source>
        <dbReference type="Proteomes" id="UP000663887"/>
    </source>
</evidence>
<comment type="similarity">
    <text evidence="1">Belongs to the glycosyl hydrolase 5 (cellulase A) family.</text>
</comment>
<dbReference type="Pfam" id="PF00150">
    <property type="entry name" value="Cellulase"/>
    <property type="match status" value="1"/>
</dbReference>
<keyword evidence="4" id="KW-0732">Signal</keyword>
<dbReference type="InterPro" id="IPR018087">
    <property type="entry name" value="Glyco_hydro_5_CS"/>
</dbReference>
<dbReference type="GO" id="GO:1901136">
    <property type="term" value="P:carbohydrate derivative catabolic process"/>
    <property type="evidence" value="ECO:0007669"/>
    <property type="project" value="UniProtKB-ARBA"/>
</dbReference>
<dbReference type="InterPro" id="IPR043136">
    <property type="entry name" value="B30.2/SPRY_sf"/>
</dbReference>
<dbReference type="CDD" id="cd11709">
    <property type="entry name" value="SPRY"/>
    <property type="match status" value="1"/>
</dbReference>
<organism evidence="6 7">
    <name type="scientific">Rotaria magnacalcarata</name>
    <dbReference type="NCBI Taxonomy" id="392030"/>
    <lineage>
        <taxon>Eukaryota</taxon>
        <taxon>Metazoa</taxon>
        <taxon>Spiralia</taxon>
        <taxon>Gnathifera</taxon>
        <taxon>Rotifera</taxon>
        <taxon>Eurotatoria</taxon>
        <taxon>Bdelloidea</taxon>
        <taxon>Philodinida</taxon>
        <taxon>Philodinidae</taxon>
        <taxon>Rotaria</taxon>
    </lineage>
</organism>
<feature type="chain" id="PRO_5032614327" description="B30.2/SPRY domain-containing protein" evidence="4">
    <location>
        <begin position="22"/>
        <end position="795"/>
    </location>
</feature>
<dbReference type="InterPro" id="IPR013780">
    <property type="entry name" value="Glyco_hydro_b"/>
</dbReference>
<evidence type="ECO:0000313" key="6">
    <source>
        <dbReference type="EMBL" id="CAF2068761.1"/>
    </source>
</evidence>
<dbReference type="InterPro" id="IPR013320">
    <property type="entry name" value="ConA-like_dom_sf"/>
</dbReference>
<keyword evidence="2" id="KW-0378">Hydrolase</keyword>
<keyword evidence="3" id="KW-0326">Glycosidase</keyword>
<accession>A0A816R6B1</accession>
<evidence type="ECO:0000259" key="5">
    <source>
        <dbReference type="PROSITE" id="PS50188"/>
    </source>
</evidence>
<protein>
    <recommendedName>
        <fullName evidence="5">B30.2/SPRY domain-containing protein</fullName>
    </recommendedName>
</protein>
<dbReference type="PANTHER" id="PTHR31308">
    <property type="match status" value="1"/>
</dbReference>
<dbReference type="InterPro" id="IPR001870">
    <property type="entry name" value="B30.2/SPRY"/>
</dbReference>